<dbReference type="AlphaFoldDB" id="W7Z1P1"/>
<keyword evidence="2" id="KW-1185">Reference proteome</keyword>
<dbReference type="Proteomes" id="UP000019364">
    <property type="component" value="Unassembled WGS sequence"/>
</dbReference>
<protein>
    <submittedName>
        <fullName evidence="1">Uncharacterized protein</fullName>
    </submittedName>
</protein>
<comment type="caution">
    <text evidence="1">The sequence shown here is derived from an EMBL/GenBank/DDBJ whole genome shotgun (WGS) entry which is preliminary data.</text>
</comment>
<reference evidence="1 2" key="1">
    <citation type="journal article" date="2014" name="Genome Announc.">
        <title>Draft Genome Sequence of Paenibacillus pini JCM 16418T, Isolated from the Rhizosphere of Pine Tree.</title>
        <authorList>
            <person name="Yuki M."/>
            <person name="Oshima K."/>
            <person name="Suda W."/>
            <person name="Oshida Y."/>
            <person name="Kitamura K."/>
            <person name="Iida Y."/>
            <person name="Hattori M."/>
            <person name="Ohkuma M."/>
        </authorList>
    </citation>
    <scope>NUCLEOTIDE SEQUENCE [LARGE SCALE GENOMIC DNA]</scope>
    <source>
        <strain evidence="1 2">JCM 16418</strain>
    </source>
</reference>
<evidence type="ECO:0000313" key="1">
    <source>
        <dbReference type="EMBL" id="GAF10896.1"/>
    </source>
</evidence>
<organism evidence="1 2">
    <name type="scientific">Paenibacillus pini JCM 16418</name>
    <dbReference type="NCBI Taxonomy" id="1236976"/>
    <lineage>
        <taxon>Bacteria</taxon>
        <taxon>Bacillati</taxon>
        <taxon>Bacillota</taxon>
        <taxon>Bacilli</taxon>
        <taxon>Bacillales</taxon>
        <taxon>Paenibacillaceae</taxon>
        <taxon>Paenibacillus</taxon>
    </lineage>
</organism>
<proteinExistence type="predicted"/>
<sequence>MELKKHIQDSQWKKGTTRTIQYDDYQLFKICERERIDIRFVEECRRRIQSYRDSVDYDERFEGYEEMYKRDMIDVGIEIDHEVLN</sequence>
<name>W7Z1P1_9BACL</name>
<gene>
    <name evidence="1" type="ORF">JCM16418_5129</name>
</gene>
<accession>W7Z1P1</accession>
<evidence type="ECO:0000313" key="2">
    <source>
        <dbReference type="Proteomes" id="UP000019364"/>
    </source>
</evidence>
<dbReference type="EMBL" id="BAVZ01000045">
    <property type="protein sequence ID" value="GAF10896.1"/>
    <property type="molecule type" value="Genomic_DNA"/>
</dbReference>